<feature type="chain" id="PRO_5038575449" description="WD40 repeat domain-containing protein" evidence="3">
    <location>
        <begin position="18"/>
        <end position="325"/>
    </location>
</feature>
<dbReference type="Proteomes" id="UP000265614">
    <property type="component" value="Unassembled WGS sequence"/>
</dbReference>
<feature type="signal peptide" evidence="3">
    <location>
        <begin position="1"/>
        <end position="17"/>
    </location>
</feature>
<dbReference type="RefSeq" id="WP_119948735.1">
    <property type="nucleotide sequence ID" value="NZ_QZEZ01000001.1"/>
</dbReference>
<evidence type="ECO:0008006" key="6">
    <source>
        <dbReference type="Google" id="ProtNLM"/>
    </source>
</evidence>
<protein>
    <recommendedName>
        <fullName evidence="6">WD40 repeat domain-containing protein</fullName>
    </recommendedName>
</protein>
<sequence>MAAGVLAVLPSAAAAAAAASPDVVLRIEDPGITESSGLAVGVRHPDVLWTVDDSGGGPVVHGVGRDGSTVAELELEGVEPRDWEALAPARTPDGRPALLVGDIGDNSASRDRGILLHLVEEPRDLGRTSAPVVASYRLRYPDGPRDAEGLAVDPRDGRVLVVSKELLGGGVYAAAAPDPDGPTVLERVADAPSLVTDAAFLPDGRLVLRGYQGARVLGPDLATLGSFDLPSQPQGETLAVDGDGTLLIGSEGERSEVLRVRLPEELAAAAAGPSPSASPPPGDDGPDEELPWPGGGEPSRLVLLALTAGAVGALVLRVRALRRRR</sequence>
<evidence type="ECO:0000313" key="5">
    <source>
        <dbReference type="Proteomes" id="UP000265614"/>
    </source>
</evidence>
<dbReference type="OrthoDB" id="9801244at2"/>
<gene>
    <name evidence="4" type="ORF">D5H78_02145</name>
</gene>
<comment type="caution">
    <text evidence="4">The sequence shown here is derived from an EMBL/GenBank/DDBJ whole genome shotgun (WGS) entry which is preliminary data.</text>
</comment>
<organism evidence="4 5">
    <name type="scientific">Vallicoccus soli</name>
    <dbReference type="NCBI Taxonomy" id="2339232"/>
    <lineage>
        <taxon>Bacteria</taxon>
        <taxon>Bacillati</taxon>
        <taxon>Actinomycetota</taxon>
        <taxon>Actinomycetes</taxon>
        <taxon>Motilibacterales</taxon>
        <taxon>Vallicoccaceae</taxon>
        <taxon>Vallicoccus</taxon>
    </lineage>
</organism>
<keyword evidence="2" id="KW-0472">Membrane</keyword>
<evidence type="ECO:0000256" key="2">
    <source>
        <dbReference type="SAM" id="Phobius"/>
    </source>
</evidence>
<keyword evidence="3" id="KW-0732">Signal</keyword>
<dbReference type="EMBL" id="QZEZ01000001">
    <property type="protein sequence ID" value="RJK97809.1"/>
    <property type="molecule type" value="Genomic_DNA"/>
</dbReference>
<name>A0A3A3Z0N6_9ACTN</name>
<feature type="region of interest" description="Disordered" evidence="1">
    <location>
        <begin position="268"/>
        <end position="296"/>
    </location>
</feature>
<evidence type="ECO:0000256" key="1">
    <source>
        <dbReference type="SAM" id="MobiDB-lite"/>
    </source>
</evidence>
<dbReference type="SUPFAM" id="SSF101898">
    <property type="entry name" value="NHL repeat"/>
    <property type="match status" value="1"/>
</dbReference>
<keyword evidence="5" id="KW-1185">Reference proteome</keyword>
<evidence type="ECO:0000313" key="4">
    <source>
        <dbReference type="EMBL" id="RJK97809.1"/>
    </source>
</evidence>
<reference evidence="4 5" key="1">
    <citation type="submission" date="2018-09" db="EMBL/GenBank/DDBJ databases">
        <title>YIM 75000 draft genome.</title>
        <authorList>
            <person name="Tang S."/>
            <person name="Feng Y."/>
        </authorList>
    </citation>
    <scope>NUCLEOTIDE SEQUENCE [LARGE SCALE GENOMIC DNA]</scope>
    <source>
        <strain evidence="4 5">YIM 75000</strain>
    </source>
</reference>
<keyword evidence="2" id="KW-1133">Transmembrane helix</keyword>
<keyword evidence="2" id="KW-0812">Transmembrane</keyword>
<evidence type="ECO:0000256" key="3">
    <source>
        <dbReference type="SAM" id="SignalP"/>
    </source>
</evidence>
<accession>A0A3A3Z0N6</accession>
<dbReference type="AlphaFoldDB" id="A0A3A3Z0N6"/>
<proteinExistence type="predicted"/>
<feature type="transmembrane region" description="Helical" evidence="2">
    <location>
        <begin position="301"/>
        <end position="320"/>
    </location>
</feature>